<evidence type="ECO:0000256" key="4">
    <source>
        <dbReference type="ARBA" id="ARBA00023180"/>
    </source>
</evidence>
<dbReference type="AlphaFoldDB" id="A0A8J5JN66"/>
<dbReference type="PANTHER" id="PTHR10357">
    <property type="entry name" value="ALPHA-AMYLASE FAMILY MEMBER"/>
    <property type="match status" value="1"/>
</dbReference>
<reference evidence="9" key="1">
    <citation type="journal article" date="2021" name="Sci. Adv.">
        <title>The American lobster genome reveals insights on longevity, neural, and immune adaptations.</title>
        <authorList>
            <person name="Polinski J.M."/>
            <person name="Zimin A.V."/>
            <person name="Clark K.F."/>
            <person name="Kohn A.B."/>
            <person name="Sadowski N."/>
            <person name="Timp W."/>
            <person name="Ptitsyn A."/>
            <person name="Khanna P."/>
            <person name="Romanova D.Y."/>
            <person name="Williams P."/>
            <person name="Greenwood S.J."/>
            <person name="Moroz L.L."/>
            <person name="Walt D.R."/>
            <person name="Bodnar A.G."/>
        </authorList>
    </citation>
    <scope>NUCLEOTIDE SEQUENCE</scope>
    <source>
        <strain evidence="9">GMGI-L3</strain>
    </source>
</reference>
<dbReference type="InterPro" id="IPR045857">
    <property type="entry name" value="O16G_dom_2"/>
</dbReference>
<feature type="compositionally biased region" description="Basic and acidic residues" evidence="6">
    <location>
        <begin position="57"/>
        <end position="76"/>
    </location>
</feature>
<dbReference type="SUPFAM" id="SSF51445">
    <property type="entry name" value="(Trans)glycosidases"/>
    <property type="match status" value="1"/>
</dbReference>
<evidence type="ECO:0000256" key="1">
    <source>
        <dbReference type="ARBA" id="ARBA00001657"/>
    </source>
</evidence>
<evidence type="ECO:0000313" key="10">
    <source>
        <dbReference type="Proteomes" id="UP000747542"/>
    </source>
</evidence>
<protein>
    <recommendedName>
        <fullName evidence="3">alpha-glucosidase</fullName>
        <ecNumber evidence="3">3.2.1.20</ecNumber>
    </recommendedName>
</protein>
<accession>A0A8J5JN66</accession>
<gene>
    <name evidence="9" type="primary">Mal-A3-L</name>
    <name evidence="9" type="ORF">Hamer_G021380</name>
</gene>
<dbReference type="Gene3D" id="3.20.20.80">
    <property type="entry name" value="Glycosidases"/>
    <property type="match status" value="2"/>
</dbReference>
<comment type="caution">
    <text evidence="9">The sequence shown here is derived from an EMBL/GenBank/DDBJ whole genome shotgun (WGS) entry which is preliminary data.</text>
</comment>
<evidence type="ECO:0000259" key="8">
    <source>
        <dbReference type="SMART" id="SM00642"/>
    </source>
</evidence>
<feature type="region of interest" description="Disordered" evidence="6">
    <location>
        <begin position="141"/>
        <end position="193"/>
    </location>
</feature>
<keyword evidence="7" id="KW-0732">Signal</keyword>
<dbReference type="FunFam" id="3.90.400.10:FF:000001">
    <property type="entry name" value="Maltase A3, isoform A"/>
    <property type="match status" value="1"/>
</dbReference>
<feature type="signal peptide" evidence="7">
    <location>
        <begin position="1"/>
        <end position="27"/>
    </location>
</feature>
<dbReference type="InterPro" id="IPR006047">
    <property type="entry name" value="GH13_cat_dom"/>
</dbReference>
<dbReference type="EMBL" id="JAHLQT010030798">
    <property type="protein sequence ID" value="KAG7160770.1"/>
    <property type="molecule type" value="Genomic_DNA"/>
</dbReference>
<evidence type="ECO:0000256" key="6">
    <source>
        <dbReference type="SAM" id="MobiDB-lite"/>
    </source>
</evidence>
<feature type="region of interest" description="Disordered" evidence="6">
    <location>
        <begin position="618"/>
        <end position="640"/>
    </location>
</feature>
<dbReference type="Gene3D" id="3.90.400.10">
    <property type="entry name" value="Oligo-1,6-glucosidase, Domain 2"/>
    <property type="match status" value="1"/>
</dbReference>
<organism evidence="9 10">
    <name type="scientific">Homarus americanus</name>
    <name type="common">American lobster</name>
    <dbReference type="NCBI Taxonomy" id="6706"/>
    <lineage>
        <taxon>Eukaryota</taxon>
        <taxon>Metazoa</taxon>
        <taxon>Ecdysozoa</taxon>
        <taxon>Arthropoda</taxon>
        <taxon>Crustacea</taxon>
        <taxon>Multicrustacea</taxon>
        <taxon>Malacostraca</taxon>
        <taxon>Eumalacostraca</taxon>
        <taxon>Eucarida</taxon>
        <taxon>Decapoda</taxon>
        <taxon>Pleocyemata</taxon>
        <taxon>Astacidea</taxon>
        <taxon>Nephropoidea</taxon>
        <taxon>Nephropidae</taxon>
        <taxon>Homarus</taxon>
    </lineage>
</organism>
<feature type="region of interest" description="Disordered" evidence="6">
    <location>
        <begin position="57"/>
        <end position="101"/>
    </location>
</feature>
<evidence type="ECO:0000256" key="2">
    <source>
        <dbReference type="ARBA" id="ARBA00008061"/>
    </source>
</evidence>
<dbReference type="InterPro" id="IPR017853">
    <property type="entry name" value="GH"/>
</dbReference>
<evidence type="ECO:0000256" key="7">
    <source>
        <dbReference type="SAM" id="SignalP"/>
    </source>
</evidence>
<name>A0A8J5JN66_HOMAM</name>
<evidence type="ECO:0000256" key="5">
    <source>
        <dbReference type="ARBA" id="ARBA00023295"/>
    </source>
</evidence>
<proteinExistence type="inferred from homology"/>
<evidence type="ECO:0000256" key="3">
    <source>
        <dbReference type="ARBA" id="ARBA00012741"/>
    </source>
</evidence>
<comment type="catalytic activity">
    <reaction evidence="1">
        <text>Hydrolysis of terminal, non-reducing (1-&gt;4)-linked alpha-D-glucose residues with release of alpha-D-glucose.</text>
        <dbReference type="EC" id="3.2.1.20"/>
    </reaction>
</comment>
<feature type="compositionally biased region" description="Acidic residues" evidence="6">
    <location>
        <begin position="179"/>
        <end position="191"/>
    </location>
</feature>
<evidence type="ECO:0000313" key="9">
    <source>
        <dbReference type="EMBL" id="KAG7160770.1"/>
    </source>
</evidence>
<dbReference type="Proteomes" id="UP000747542">
    <property type="component" value="Unassembled WGS sequence"/>
</dbReference>
<keyword evidence="5" id="KW-0378">Hydrolase</keyword>
<keyword evidence="10" id="KW-1185">Reference proteome</keyword>
<feature type="compositionally biased region" description="Acidic residues" evidence="6">
    <location>
        <begin position="145"/>
        <end position="154"/>
    </location>
</feature>
<dbReference type="PANTHER" id="PTHR10357:SF179">
    <property type="entry name" value="NEUTRAL AND BASIC AMINO ACID TRANSPORT PROTEIN RBAT"/>
    <property type="match status" value="1"/>
</dbReference>
<dbReference type="Pfam" id="PF00128">
    <property type="entry name" value="Alpha-amylase"/>
    <property type="match status" value="2"/>
</dbReference>
<dbReference type="SMART" id="SM00642">
    <property type="entry name" value="Aamy"/>
    <property type="match status" value="1"/>
</dbReference>
<dbReference type="GO" id="GO:0004558">
    <property type="term" value="F:alpha-1,4-glucosidase activity"/>
    <property type="evidence" value="ECO:0007669"/>
    <property type="project" value="UniProtKB-EC"/>
</dbReference>
<keyword evidence="4" id="KW-0325">Glycoprotein</keyword>
<keyword evidence="5" id="KW-0326">Glycosidase</keyword>
<dbReference type="EC" id="3.2.1.20" evidence="3"/>
<feature type="chain" id="PRO_5035259699" description="alpha-glucosidase" evidence="7">
    <location>
        <begin position="28"/>
        <end position="640"/>
    </location>
</feature>
<feature type="domain" description="Glycosyl hydrolase family 13 catalytic" evidence="8">
    <location>
        <begin position="206"/>
        <end position="611"/>
    </location>
</feature>
<comment type="similarity">
    <text evidence="2">Belongs to the glycosyl hydrolase 13 family.</text>
</comment>
<feature type="compositionally biased region" description="Basic and acidic residues" evidence="6">
    <location>
        <begin position="155"/>
        <end position="178"/>
    </location>
</feature>
<dbReference type="GO" id="GO:0005975">
    <property type="term" value="P:carbohydrate metabolic process"/>
    <property type="evidence" value="ECO:0007669"/>
    <property type="project" value="InterPro"/>
</dbReference>
<sequence length="640" mass="73959">MASNGVLCVSLFFLCCGSLNLFRYVSTPHDDTTKISDEGDGSLPYKRYQEIFQTSKRSGERYKEDLSTKGAPEEGNQHMPQDLPQDLLHHADDTPDDDLYSYHQQQTQNPEYGYHDFEPEDESLHTTFVFWRNDVCKSTTHTAREEEEEEEEEVTKDIGEEEVTKNGEDEMAADGEKEVLEEETGDEGGEEEDKKLAWWQRNIVYHLYPYSFQDTDGSGIGDLKGIAMRADYLQQLGVATVWLSPIFTSPMADFGYDISNFTDIDPIFGNMQDFDFLLQEFHAREVSGDFLLMEFLARVSGDFLLMEFLARDLKVVLDLVPNHTSNQHEWFTKSVLREDPYTDYYVWADPKGYTPSGTPIPPNNWLCLFRGTVWQWVEERQQFYLHKYLTEQPDLNYRNPAVRRSILEVMKFWLDRGVDGFRIDAIKQLYEVEDLYQDEAVDQDSGLTDSLLYKYLTHNLTINQPEIFQVALKEFLIAQLYDPDISEIMKYYGTSSAPLSHFPFNFRFIQYLKTRDDVTGHTLLAYITEWLDNMPAGMWPNWVLSNHGNSRLASRVGGDLVDALHMMTMLLPGTPITYYGDELGALPGMEDIYVKWEETRDPSGKNLGPERYLEASRDRCRSPMQWDDSHNAGTTHLGLT</sequence>